<accession>A0A327W6V9</accession>
<gene>
    <name evidence="2" type="ORF">CLV59_10255</name>
</gene>
<proteinExistence type="predicted"/>
<evidence type="ECO:0000313" key="3">
    <source>
        <dbReference type="Proteomes" id="UP000249819"/>
    </source>
</evidence>
<keyword evidence="1" id="KW-0732">Signal</keyword>
<reference evidence="2 3" key="1">
    <citation type="submission" date="2018-06" db="EMBL/GenBank/DDBJ databases">
        <title>Genomic Encyclopedia of Archaeal and Bacterial Type Strains, Phase II (KMG-II): from individual species to whole genera.</title>
        <authorList>
            <person name="Goeker M."/>
        </authorList>
    </citation>
    <scope>NUCLEOTIDE SEQUENCE [LARGE SCALE GENOMIC DNA]</scope>
    <source>
        <strain evidence="2 3">DSM 29821</strain>
    </source>
</reference>
<dbReference type="Proteomes" id="UP000249819">
    <property type="component" value="Unassembled WGS sequence"/>
</dbReference>
<feature type="chain" id="PRO_5016375999" evidence="1">
    <location>
        <begin position="20"/>
        <end position="143"/>
    </location>
</feature>
<evidence type="ECO:0000313" key="2">
    <source>
        <dbReference type="EMBL" id="RAJ85354.1"/>
    </source>
</evidence>
<comment type="caution">
    <text evidence="2">The sequence shown here is derived from an EMBL/GenBank/DDBJ whole genome shotgun (WGS) entry which is preliminary data.</text>
</comment>
<sequence length="143" mass="15217">MKALCLSEILLLAALGAHAKPVEPGLKTPTMRNREDEVTAFRKVSGFVRVRFYYSADAGAKVGVCMVKPVIPPVVTFKHEDGSTETTPIACPSSLSGAVYVSEGDTVSACFITDTKTCSLVYTITSEEIAAGQIIISYIPALN</sequence>
<dbReference type="EMBL" id="QLMA01000002">
    <property type="protein sequence ID" value="RAJ85354.1"/>
    <property type="molecule type" value="Genomic_DNA"/>
</dbReference>
<dbReference type="RefSeq" id="WP_111591020.1">
    <property type="nucleotide sequence ID" value="NZ_QLMA01000002.1"/>
</dbReference>
<organism evidence="2 3">
    <name type="scientific">Chitinophaga dinghuensis</name>
    <dbReference type="NCBI Taxonomy" id="1539050"/>
    <lineage>
        <taxon>Bacteria</taxon>
        <taxon>Pseudomonadati</taxon>
        <taxon>Bacteroidota</taxon>
        <taxon>Chitinophagia</taxon>
        <taxon>Chitinophagales</taxon>
        <taxon>Chitinophagaceae</taxon>
        <taxon>Chitinophaga</taxon>
    </lineage>
</organism>
<name>A0A327W6V9_9BACT</name>
<feature type="signal peptide" evidence="1">
    <location>
        <begin position="1"/>
        <end position="19"/>
    </location>
</feature>
<protein>
    <submittedName>
        <fullName evidence="2">Uncharacterized protein</fullName>
    </submittedName>
</protein>
<evidence type="ECO:0000256" key="1">
    <source>
        <dbReference type="SAM" id="SignalP"/>
    </source>
</evidence>
<dbReference type="AlphaFoldDB" id="A0A327W6V9"/>
<keyword evidence="3" id="KW-1185">Reference proteome</keyword>